<evidence type="ECO:0008006" key="3">
    <source>
        <dbReference type="Google" id="ProtNLM"/>
    </source>
</evidence>
<dbReference type="EMBL" id="DTLS01000135">
    <property type="protein sequence ID" value="HGZ60482.1"/>
    <property type="molecule type" value="Genomic_DNA"/>
</dbReference>
<dbReference type="Pfam" id="PF07155">
    <property type="entry name" value="ECF-ribofla_trS"/>
    <property type="match status" value="2"/>
</dbReference>
<reference evidence="2" key="1">
    <citation type="journal article" date="2020" name="mSystems">
        <title>Genome- and Community-Level Interaction Insights into Carbon Utilization and Element Cycling Functions of Hydrothermarchaeota in Hydrothermal Sediment.</title>
        <authorList>
            <person name="Zhou Z."/>
            <person name="Liu Y."/>
            <person name="Xu W."/>
            <person name="Pan J."/>
            <person name="Luo Z.H."/>
            <person name="Li M."/>
        </authorList>
    </citation>
    <scope>NUCLEOTIDE SEQUENCE [LARGE SCALE GENOMIC DNA]</scope>
    <source>
        <strain evidence="2">SpSt-885</strain>
    </source>
</reference>
<feature type="transmembrane region" description="Helical" evidence="1">
    <location>
        <begin position="172"/>
        <end position="191"/>
    </location>
</feature>
<evidence type="ECO:0000313" key="2">
    <source>
        <dbReference type="EMBL" id="HGZ60482.1"/>
    </source>
</evidence>
<comment type="caution">
    <text evidence="2">The sequence shown here is derived from an EMBL/GenBank/DDBJ whole genome shotgun (WGS) entry which is preliminary data.</text>
</comment>
<feature type="transmembrane region" description="Helical" evidence="1">
    <location>
        <begin position="73"/>
        <end position="93"/>
    </location>
</feature>
<keyword evidence="1" id="KW-0472">Membrane</keyword>
<keyword evidence="1" id="KW-0812">Transmembrane</keyword>
<dbReference type="PANTHER" id="PTHR37815">
    <property type="entry name" value="UPF0397 PROTEIN BC_2624-RELATED"/>
    <property type="match status" value="1"/>
</dbReference>
<gene>
    <name evidence="2" type="ORF">ENW83_04675</name>
</gene>
<evidence type="ECO:0000256" key="1">
    <source>
        <dbReference type="SAM" id="Phobius"/>
    </source>
</evidence>
<feature type="transmembrane region" description="Helical" evidence="1">
    <location>
        <begin position="137"/>
        <end position="160"/>
    </location>
</feature>
<sequence length="249" mass="26279">MGLKINPVRLAIFMGLVYAFTVAFQFSQPVTGGYFNFGEAAIYVCALISDPLTAGLAGGIGSSLADATTGYGIFAPATLVIKFAEGYLASLLFRQIGKSKGKISTLAVGFIYMIAISVIGGKYMSGSASFSVMSSSYSFFFPWEIWVVLGVGIMAALIVLERRMKASGEFGSLLLAGLVMVAGYFLYEYFVSNPITGRPRIAAVAEVPVNFGQALVGAMVAIPAYAFLKKAGYVEGEESDGGQDGRSTE</sequence>
<dbReference type="InterPro" id="IPR009825">
    <property type="entry name" value="ECF_substrate-spec-like"/>
</dbReference>
<feature type="transmembrane region" description="Helical" evidence="1">
    <location>
        <begin position="211"/>
        <end position="228"/>
    </location>
</feature>
<feature type="transmembrane region" description="Helical" evidence="1">
    <location>
        <begin position="7"/>
        <end position="26"/>
    </location>
</feature>
<name>A0A7J3SMI3_9CREN</name>
<proteinExistence type="predicted"/>
<accession>A0A7J3SMI3</accession>
<dbReference type="PANTHER" id="PTHR37815:SF3">
    <property type="entry name" value="UPF0397 PROTEIN SPR0429"/>
    <property type="match status" value="1"/>
</dbReference>
<keyword evidence="1" id="KW-1133">Transmembrane helix</keyword>
<feature type="transmembrane region" description="Helical" evidence="1">
    <location>
        <begin position="105"/>
        <end position="125"/>
    </location>
</feature>
<protein>
    <recommendedName>
        <fullName evidence="3">ECF transporter S component</fullName>
    </recommendedName>
</protein>
<organism evidence="2">
    <name type="scientific">Fervidicoccus fontis</name>
    <dbReference type="NCBI Taxonomy" id="683846"/>
    <lineage>
        <taxon>Archaea</taxon>
        <taxon>Thermoproteota</taxon>
        <taxon>Thermoprotei</taxon>
        <taxon>Fervidicoccales</taxon>
        <taxon>Fervidicoccaceae</taxon>
        <taxon>Fervidicoccus</taxon>
    </lineage>
</organism>
<dbReference type="AlphaFoldDB" id="A0A7J3SMI3"/>
<dbReference type="Gene3D" id="1.10.1760.20">
    <property type="match status" value="2"/>
</dbReference>
<dbReference type="GO" id="GO:0016020">
    <property type="term" value="C:membrane"/>
    <property type="evidence" value="ECO:0007669"/>
    <property type="project" value="InterPro"/>
</dbReference>